<dbReference type="InterPro" id="IPR023214">
    <property type="entry name" value="HAD_sf"/>
</dbReference>
<evidence type="ECO:0000313" key="9">
    <source>
        <dbReference type="Proteomes" id="UP000823388"/>
    </source>
</evidence>
<dbReference type="OrthoDB" id="10267182at2759"/>
<sequence>MAAAGNGIVVVFDFDKTIIDVDSDNWVVDSLGLTEEFERLLPTMPWNTLMDTMMGELHARGATLADVAAALRAAPIDPRVPAAIRAAAALGCDLRVLSDANAFFIETVLEHHGLRGCFTEVNTNPSRVDAGGPLRIEPYHDFLRGAPHGCGVGTCPPNMCKGQVLDRILREAAAAAPAGRKPRVIYLGDGRGDYCPALRLAREDFVMPRRGYPVWDLIREDPARVQAEVHPWADGTEMEATLLGLVRRALVEDAAALLPLDCKLESTMPAAAQDGGMPIMPLGVKN</sequence>
<evidence type="ECO:0000256" key="2">
    <source>
        <dbReference type="ARBA" id="ARBA00022723"/>
    </source>
</evidence>
<keyword evidence="9" id="KW-1185">Reference proteome</keyword>
<dbReference type="SUPFAM" id="SSF56784">
    <property type="entry name" value="HAD-like"/>
    <property type="match status" value="1"/>
</dbReference>
<organism evidence="8 9">
    <name type="scientific">Panicum virgatum</name>
    <name type="common">Blackwell switchgrass</name>
    <dbReference type="NCBI Taxonomy" id="38727"/>
    <lineage>
        <taxon>Eukaryota</taxon>
        <taxon>Viridiplantae</taxon>
        <taxon>Streptophyta</taxon>
        <taxon>Embryophyta</taxon>
        <taxon>Tracheophyta</taxon>
        <taxon>Spermatophyta</taxon>
        <taxon>Magnoliopsida</taxon>
        <taxon>Liliopsida</taxon>
        <taxon>Poales</taxon>
        <taxon>Poaceae</taxon>
        <taxon>PACMAD clade</taxon>
        <taxon>Panicoideae</taxon>
        <taxon>Panicodae</taxon>
        <taxon>Paniceae</taxon>
        <taxon>Panicinae</taxon>
        <taxon>Panicum</taxon>
        <taxon>Panicum sect. Hiantes</taxon>
    </lineage>
</organism>
<evidence type="ECO:0000256" key="6">
    <source>
        <dbReference type="PIRSR" id="PIRSR031051-2"/>
    </source>
</evidence>
<dbReference type="PANTHER" id="PTHR20889:SF12">
    <property type="entry name" value="LP01149P"/>
    <property type="match status" value="1"/>
</dbReference>
<evidence type="ECO:0000256" key="7">
    <source>
        <dbReference type="PIRSR" id="PIRSR031051-3"/>
    </source>
</evidence>
<dbReference type="InterPro" id="IPR006384">
    <property type="entry name" value="HAD_hydro_PyrdxlP_Pase-like"/>
</dbReference>
<evidence type="ECO:0000256" key="5">
    <source>
        <dbReference type="PIRSR" id="PIRSR031051-1"/>
    </source>
</evidence>
<dbReference type="AlphaFoldDB" id="A0A8T0STV3"/>
<feature type="binding site" evidence="7">
    <location>
        <position position="15"/>
    </location>
    <ligand>
        <name>Mg(2+)</name>
        <dbReference type="ChEBI" id="CHEBI:18420"/>
    </ligand>
</feature>
<dbReference type="NCBIfam" id="TIGR01488">
    <property type="entry name" value="HAD-SF-IB"/>
    <property type="match status" value="1"/>
</dbReference>
<accession>A0A8T0STV3</accession>
<evidence type="ECO:0000256" key="3">
    <source>
        <dbReference type="ARBA" id="ARBA00022801"/>
    </source>
</evidence>
<dbReference type="PIRSF" id="PIRSF031051">
    <property type="entry name" value="PyrdxlP_Pase_PHOSPHO2"/>
    <property type="match status" value="1"/>
</dbReference>
<dbReference type="PANTHER" id="PTHR20889">
    <property type="entry name" value="PHOSPHATASE, ORPHAN 1, 2"/>
    <property type="match status" value="1"/>
</dbReference>
<dbReference type="Proteomes" id="UP000823388">
    <property type="component" value="Chromosome 5K"/>
</dbReference>
<keyword evidence="4 7" id="KW-0460">Magnesium</keyword>
<feature type="active site" description="Nucleophile" evidence="5">
    <location>
        <position position="13"/>
    </location>
</feature>
<comment type="caution">
    <text evidence="8">The sequence shown here is derived from an EMBL/GenBank/DDBJ whole genome shotgun (WGS) entry which is preliminary data.</text>
</comment>
<feature type="binding site" evidence="6">
    <location>
        <position position="99"/>
    </location>
    <ligand>
        <name>substrate</name>
    </ligand>
</feature>
<dbReference type="GO" id="GO:0046872">
    <property type="term" value="F:metal ion binding"/>
    <property type="evidence" value="ECO:0007669"/>
    <property type="project" value="UniProtKB-KW"/>
</dbReference>
<feature type="active site" description="Proton donor" evidence="5">
    <location>
        <position position="15"/>
    </location>
</feature>
<keyword evidence="3" id="KW-0378">Hydrolase</keyword>
<dbReference type="GO" id="GO:0016791">
    <property type="term" value="F:phosphatase activity"/>
    <property type="evidence" value="ECO:0007669"/>
    <property type="project" value="InterPro"/>
</dbReference>
<name>A0A8T0STV3_PANVG</name>
<dbReference type="InterPro" id="IPR016965">
    <property type="entry name" value="Pase_PHOSPHO-typ"/>
</dbReference>
<protein>
    <submittedName>
        <fullName evidence="8">Uncharacterized protein</fullName>
    </submittedName>
</protein>
<dbReference type="NCBIfam" id="TIGR01489">
    <property type="entry name" value="DKMTPPase-SF"/>
    <property type="match status" value="1"/>
</dbReference>
<evidence type="ECO:0000256" key="1">
    <source>
        <dbReference type="ARBA" id="ARBA00001946"/>
    </source>
</evidence>
<proteinExistence type="predicted"/>
<reference evidence="8" key="1">
    <citation type="submission" date="2020-05" db="EMBL/GenBank/DDBJ databases">
        <title>WGS assembly of Panicum virgatum.</title>
        <authorList>
            <person name="Lovell J.T."/>
            <person name="Jenkins J."/>
            <person name="Shu S."/>
            <person name="Juenger T.E."/>
            <person name="Schmutz J."/>
        </authorList>
    </citation>
    <scope>NUCLEOTIDE SEQUENCE</scope>
    <source>
        <strain evidence="8">AP13</strain>
    </source>
</reference>
<keyword evidence="2 7" id="KW-0479">Metal-binding</keyword>
<evidence type="ECO:0000256" key="4">
    <source>
        <dbReference type="ARBA" id="ARBA00022842"/>
    </source>
</evidence>
<feature type="binding site" evidence="7">
    <location>
        <position position="13"/>
    </location>
    <ligand>
        <name>Mg(2+)</name>
        <dbReference type="ChEBI" id="CHEBI:18420"/>
    </ligand>
</feature>
<dbReference type="Gene3D" id="3.40.50.1000">
    <property type="entry name" value="HAD superfamily/HAD-like"/>
    <property type="match status" value="1"/>
</dbReference>
<feature type="binding site" evidence="6">
    <location>
        <position position="24"/>
    </location>
    <ligand>
        <name>substrate</name>
    </ligand>
</feature>
<dbReference type="Pfam" id="PF06888">
    <property type="entry name" value="Put_Phosphatase"/>
    <property type="match status" value="1"/>
</dbReference>
<gene>
    <name evidence="8" type="ORF">PVAP13_5KG469000</name>
</gene>
<comment type="cofactor">
    <cofactor evidence="1 7">
        <name>Mg(2+)</name>
        <dbReference type="ChEBI" id="CHEBI:18420"/>
    </cofactor>
</comment>
<feature type="binding site" evidence="7">
    <location>
        <position position="189"/>
    </location>
    <ligand>
        <name>Mg(2+)</name>
        <dbReference type="ChEBI" id="CHEBI:18420"/>
    </ligand>
</feature>
<dbReference type="InterPro" id="IPR036412">
    <property type="entry name" value="HAD-like_sf"/>
</dbReference>
<dbReference type="EMBL" id="CM029045">
    <property type="protein sequence ID" value="KAG2600333.1"/>
    <property type="molecule type" value="Genomic_DNA"/>
</dbReference>
<evidence type="ECO:0000313" key="8">
    <source>
        <dbReference type="EMBL" id="KAG2600333.1"/>
    </source>
</evidence>